<evidence type="ECO:0000313" key="2">
    <source>
        <dbReference type="EMBL" id="MDT9680680.1"/>
    </source>
</evidence>
<dbReference type="CDD" id="cd03024">
    <property type="entry name" value="DsbA_FrnE"/>
    <property type="match status" value="1"/>
</dbReference>
<dbReference type="Proteomes" id="UP001250181">
    <property type="component" value="Unassembled WGS sequence"/>
</dbReference>
<keyword evidence="3" id="KW-1185">Reference proteome</keyword>
<comment type="caution">
    <text evidence="2">The sequence shown here is derived from an EMBL/GenBank/DDBJ whole genome shotgun (WGS) entry which is preliminary data.</text>
</comment>
<dbReference type="PANTHER" id="PTHR13887:SF41">
    <property type="entry name" value="THIOREDOXIN SUPERFAMILY PROTEIN"/>
    <property type="match status" value="1"/>
</dbReference>
<sequence>MKIEIFSDILCPWCYIGKRRIHDALERFGHRDGVEVVWRSYELGPEAEREPGPTAAKVMEQWMDPAAVPARVALIKGHGRREGLEINMHLSTPVNSFDAHRLTHLAAARGVTGELMERLFRAYHTEALNIADHDVLVRLAEEAGLDAAEAREVLAGDAYAAPVRADEQRARDLGVTGVPSVVVDGLPPVSGVMDPAALVDHLERASSRAAARAATSAG</sequence>
<dbReference type="Pfam" id="PF01323">
    <property type="entry name" value="DSBA"/>
    <property type="match status" value="1"/>
</dbReference>
<gene>
    <name evidence="2" type="ORF">RND61_01045</name>
</gene>
<dbReference type="InterPro" id="IPR036249">
    <property type="entry name" value="Thioredoxin-like_sf"/>
</dbReference>
<dbReference type="SUPFAM" id="SSF52833">
    <property type="entry name" value="Thioredoxin-like"/>
    <property type="match status" value="1"/>
</dbReference>
<accession>A0ABU3QD39</accession>
<proteinExistence type="predicted"/>
<feature type="domain" description="DSBA-like thioredoxin" evidence="1">
    <location>
        <begin position="3"/>
        <end position="202"/>
    </location>
</feature>
<dbReference type="Gene3D" id="3.40.30.10">
    <property type="entry name" value="Glutaredoxin"/>
    <property type="match status" value="1"/>
</dbReference>
<dbReference type="RefSeq" id="WP_315875671.1">
    <property type="nucleotide sequence ID" value="NZ_JAWCTQ010000001.1"/>
</dbReference>
<evidence type="ECO:0000259" key="1">
    <source>
        <dbReference type="Pfam" id="PF01323"/>
    </source>
</evidence>
<dbReference type="EMBL" id="JAWCTQ010000001">
    <property type="protein sequence ID" value="MDT9680680.1"/>
    <property type="molecule type" value="Genomic_DNA"/>
</dbReference>
<dbReference type="InterPro" id="IPR001853">
    <property type="entry name" value="DSBA-like_thioredoxin_dom"/>
</dbReference>
<dbReference type="PANTHER" id="PTHR13887">
    <property type="entry name" value="GLUTATHIONE S-TRANSFERASE KAPPA"/>
    <property type="match status" value="1"/>
</dbReference>
<reference evidence="2 3" key="1">
    <citation type="submission" date="2023-09" db="EMBL/GenBank/DDBJ databases">
        <title>Streptomyces sp. nov.: A antagonism against Alternaria gaisen Producing Streptochlin, Isolated from Tamarix root soil.</title>
        <authorList>
            <person name="Chen Y."/>
        </authorList>
    </citation>
    <scope>NUCLEOTIDE SEQUENCE [LARGE SCALE GENOMIC DNA]</scope>
    <source>
        <strain evidence="2 3">TRM76323</strain>
    </source>
</reference>
<organism evidence="2 3">
    <name type="scientific">Streptomyces tamarix</name>
    <dbReference type="NCBI Taxonomy" id="3078565"/>
    <lineage>
        <taxon>Bacteria</taxon>
        <taxon>Bacillati</taxon>
        <taxon>Actinomycetota</taxon>
        <taxon>Actinomycetes</taxon>
        <taxon>Kitasatosporales</taxon>
        <taxon>Streptomycetaceae</taxon>
        <taxon>Streptomyces</taxon>
    </lineage>
</organism>
<evidence type="ECO:0000313" key="3">
    <source>
        <dbReference type="Proteomes" id="UP001250181"/>
    </source>
</evidence>
<name>A0ABU3QD39_9ACTN</name>
<protein>
    <submittedName>
        <fullName evidence="2">DsbA family oxidoreductase</fullName>
    </submittedName>
</protein>